<sequence length="70" mass="7689">MGDERGGGADGGAGEEEEEEANNKGKKNIVDEEVEEKEKVTQELHPQRLIQERRVPHGGWSARVLPASSH</sequence>
<evidence type="ECO:0000313" key="3">
    <source>
        <dbReference type="Proteomes" id="UP000324222"/>
    </source>
</evidence>
<comment type="caution">
    <text evidence="2">The sequence shown here is derived from an EMBL/GenBank/DDBJ whole genome shotgun (WGS) entry which is preliminary data.</text>
</comment>
<dbReference type="AlphaFoldDB" id="A0A5B7J5F6"/>
<protein>
    <submittedName>
        <fullName evidence="2">Uncharacterized protein</fullName>
    </submittedName>
</protein>
<organism evidence="2 3">
    <name type="scientific">Portunus trituberculatus</name>
    <name type="common">Swimming crab</name>
    <name type="synonym">Neptunus trituberculatus</name>
    <dbReference type="NCBI Taxonomy" id="210409"/>
    <lineage>
        <taxon>Eukaryota</taxon>
        <taxon>Metazoa</taxon>
        <taxon>Ecdysozoa</taxon>
        <taxon>Arthropoda</taxon>
        <taxon>Crustacea</taxon>
        <taxon>Multicrustacea</taxon>
        <taxon>Malacostraca</taxon>
        <taxon>Eumalacostraca</taxon>
        <taxon>Eucarida</taxon>
        <taxon>Decapoda</taxon>
        <taxon>Pleocyemata</taxon>
        <taxon>Brachyura</taxon>
        <taxon>Eubrachyura</taxon>
        <taxon>Portunoidea</taxon>
        <taxon>Portunidae</taxon>
        <taxon>Portuninae</taxon>
        <taxon>Portunus</taxon>
    </lineage>
</organism>
<dbReference type="Proteomes" id="UP000324222">
    <property type="component" value="Unassembled WGS sequence"/>
</dbReference>
<feature type="region of interest" description="Disordered" evidence="1">
    <location>
        <begin position="1"/>
        <end position="45"/>
    </location>
</feature>
<feature type="compositionally biased region" description="Basic and acidic residues" evidence="1">
    <location>
        <begin position="36"/>
        <end position="45"/>
    </location>
</feature>
<reference evidence="2 3" key="1">
    <citation type="submission" date="2019-05" db="EMBL/GenBank/DDBJ databases">
        <title>Another draft genome of Portunus trituberculatus and its Hox gene families provides insights of decapod evolution.</title>
        <authorList>
            <person name="Jeong J.-H."/>
            <person name="Song I."/>
            <person name="Kim S."/>
            <person name="Choi T."/>
            <person name="Kim D."/>
            <person name="Ryu S."/>
            <person name="Kim W."/>
        </authorList>
    </citation>
    <scope>NUCLEOTIDE SEQUENCE [LARGE SCALE GENOMIC DNA]</scope>
    <source>
        <tissue evidence="2">Muscle</tissue>
    </source>
</reference>
<name>A0A5B7J5F6_PORTR</name>
<proteinExistence type="predicted"/>
<evidence type="ECO:0000313" key="2">
    <source>
        <dbReference type="EMBL" id="MPC89969.1"/>
    </source>
</evidence>
<keyword evidence="3" id="KW-1185">Reference proteome</keyword>
<gene>
    <name evidence="2" type="ORF">E2C01_084935</name>
</gene>
<dbReference type="EMBL" id="VSRR010082815">
    <property type="protein sequence ID" value="MPC89969.1"/>
    <property type="molecule type" value="Genomic_DNA"/>
</dbReference>
<accession>A0A5B7J5F6</accession>
<evidence type="ECO:0000256" key="1">
    <source>
        <dbReference type="SAM" id="MobiDB-lite"/>
    </source>
</evidence>